<evidence type="ECO:0000256" key="2">
    <source>
        <dbReference type="ARBA" id="ARBA00022946"/>
    </source>
</evidence>
<evidence type="ECO:0000313" key="6">
    <source>
        <dbReference type="Proteomes" id="UP001139031"/>
    </source>
</evidence>
<comment type="caution">
    <text evidence="5">The sequence shown here is derived from an EMBL/GenBank/DDBJ whole genome shotgun (WGS) entry which is preliminary data.</text>
</comment>
<keyword evidence="6" id="KW-1185">Reference proteome</keyword>
<sequence length="215" mass="23609">MKAWVLISGGHGPPELAWVVHRLGPAFAAEAAAAGLGCHELLRAHGPAAEMTWSLVYELEDMSEGEVIAALLRGWEGTAQWIGRSPLRPEHRRRNWFVKVTRLPVEAEATTGLREADLEESAIRSGGSGGQNVNKRSTAVRLRHKPSGLEVVARDERSQAQNRRIARERLAALLLAGAAAQRGAAERARWDEHNAIERGNARQVFRGPEFARVRA</sequence>
<dbReference type="PANTHER" id="PTHR46203">
    <property type="entry name" value="PROBABLE PEPTIDE CHAIN RELEASE FACTOR C12ORF65"/>
    <property type="match status" value="1"/>
</dbReference>
<dbReference type="Pfam" id="PF00472">
    <property type="entry name" value="RF-1"/>
    <property type="match status" value="1"/>
</dbReference>
<accession>A0ABS7U051</accession>
<keyword evidence="2" id="KW-0809">Transit peptide</keyword>
<evidence type="ECO:0000256" key="1">
    <source>
        <dbReference type="ARBA" id="ARBA00010835"/>
    </source>
</evidence>
<dbReference type="EMBL" id="JAIRAU010000043">
    <property type="protein sequence ID" value="MBZ5713717.1"/>
    <property type="molecule type" value="Genomic_DNA"/>
</dbReference>
<dbReference type="RefSeq" id="WP_224195450.1">
    <property type="nucleotide sequence ID" value="NZ_JAIRAU010000043.1"/>
</dbReference>
<evidence type="ECO:0000313" key="5">
    <source>
        <dbReference type="EMBL" id="MBZ5713717.1"/>
    </source>
</evidence>
<gene>
    <name evidence="5" type="ORF">K7C98_31190</name>
</gene>
<proteinExistence type="inferred from homology"/>
<name>A0ABS7U051_9BACT</name>
<feature type="region of interest" description="Disordered" evidence="3">
    <location>
        <begin position="117"/>
        <end position="139"/>
    </location>
</feature>
<dbReference type="PROSITE" id="PS00745">
    <property type="entry name" value="RF_PROK_I"/>
    <property type="match status" value="1"/>
</dbReference>
<protein>
    <recommendedName>
        <fullName evidence="4">Prokaryotic-type class I peptide chain release factors domain-containing protein</fullName>
    </recommendedName>
</protein>
<reference evidence="5" key="1">
    <citation type="submission" date="2021-08" db="EMBL/GenBank/DDBJ databases">
        <authorList>
            <person name="Stevens D.C."/>
        </authorList>
    </citation>
    <scope>NUCLEOTIDE SEQUENCE</scope>
    <source>
        <strain evidence="5">DSM 53165</strain>
    </source>
</reference>
<comment type="similarity">
    <text evidence="1">Belongs to the prokaryotic/mitochondrial release factor family.</text>
</comment>
<organism evidence="5 6">
    <name type="scientific">Nannocystis pusilla</name>
    <dbReference type="NCBI Taxonomy" id="889268"/>
    <lineage>
        <taxon>Bacteria</taxon>
        <taxon>Pseudomonadati</taxon>
        <taxon>Myxococcota</taxon>
        <taxon>Polyangia</taxon>
        <taxon>Nannocystales</taxon>
        <taxon>Nannocystaceae</taxon>
        <taxon>Nannocystis</taxon>
    </lineage>
</organism>
<dbReference type="SUPFAM" id="SSF75620">
    <property type="entry name" value="Release factor"/>
    <property type="match status" value="1"/>
</dbReference>
<evidence type="ECO:0000256" key="3">
    <source>
        <dbReference type="SAM" id="MobiDB-lite"/>
    </source>
</evidence>
<dbReference type="Gene3D" id="3.30.160.20">
    <property type="match status" value="1"/>
</dbReference>
<dbReference type="Proteomes" id="UP001139031">
    <property type="component" value="Unassembled WGS sequence"/>
</dbReference>
<feature type="domain" description="Prokaryotic-type class I peptide chain release factors" evidence="4">
    <location>
        <begin position="124"/>
        <end position="140"/>
    </location>
</feature>
<dbReference type="InterPro" id="IPR045853">
    <property type="entry name" value="Pep_chain_release_fac_I_sf"/>
</dbReference>
<dbReference type="PANTHER" id="PTHR46203:SF1">
    <property type="entry name" value="MITOCHONDRIAL TRANSLATION RELEASE FACTOR IN RESCUE"/>
    <property type="match status" value="1"/>
</dbReference>
<evidence type="ECO:0000259" key="4">
    <source>
        <dbReference type="PROSITE" id="PS00745"/>
    </source>
</evidence>
<dbReference type="InterPro" id="IPR000352">
    <property type="entry name" value="Pep_chain_release_fac_I"/>
</dbReference>
<dbReference type="InterPro" id="IPR052405">
    <property type="entry name" value="Mito_Transl_Release_Factor"/>
</dbReference>